<organism evidence="2 3">
    <name type="scientific">Pleurodeles waltl</name>
    <name type="common">Iberian ribbed newt</name>
    <dbReference type="NCBI Taxonomy" id="8319"/>
    <lineage>
        <taxon>Eukaryota</taxon>
        <taxon>Metazoa</taxon>
        <taxon>Chordata</taxon>
        <taxon>Craniata</taxon>
        <taxon>Vertebrata</taxon>
        <taxon>Euteleostomi</taxon>
        <taxon>Amphibia</taxon>
        <taxon>Batrachia</taxon>
        <taxon>Caudata</taxon>
        <taxon>Salamandroidea</taxon>
        <taxon>Salamandridae</taxon>
        <taxon>Pleurodelinae</taxon>
        <taxon>Pleurodeles</taxon>
    </lineage>
</organism>
<evidence type="ECO:0000256" key="1">
    <source>
        <dbReference type="SAM" id="MobiDB-lite"/>
    </source>
</evidence>
<proteinExistence type="predicted"/>
<gene>
    <name evidence="2" type="ORF">NDU88_001248</name>
</gene>
<protein>
    <submittedName>
        <fullName evidence="2">Uncharacterized protein</fullName>
    </submittedName>
</protein>
<evidence type="ECO:0000313" key="2">
    <source>
        <dbReference type="EMBL" id="KAJ1191935.1"/>
    </source>
</evidence>
<feature type="compositionally biased region" description="Basic and acidic residues" evidence="1">
    <location>
        <begin position="1"/>
        <end position="18"/>
    </location>
</feature>
<evidence type="ECO:0000313" key="3">
    <source>
        <dbReference type="Proteomes" id="UP001066276"/>
    </source>
</evidence>
<accession>A0AAV7US93</accession>
<feature type="region of interest" description="Disordered" evidence="1">
    <location>
        <begin position="1"/>
        <end position="48"/>
    </location>
</feature>
<dbReference type="AlphaFoldDB" id="A0AAV7US93"/>
<dbReference type="Proteomes" id="UP001066276">
    <property type="component" value="Chromosome 2_2"/>
</dbReference>
<name>A0AAV7US93_PLEWA</name>
<keyword evidence="3" id="KW-1185">Reference proteome</keyword>
<reference evidence="2" key="1">
    <citation type="journal article" date="2022" name="bioRxiv">
        <title>Sequencing and chromosome-scale assembly of the giantPleurodeles waltlgenome.</title>
        <authorList>
            <person name="Brown T."/>
            <person name="Elewa A."/>
            <person name="Iarovenko S."/>
            <person name="Subramanian E."/>
            <person name="Araus A.J."/>
            <person name="Petzold A."/>
            <person name="Susuki M."/>
            <person name="Suzuki K.-i.T."/>
            <person name="Hayashi T."/>
            <person name="Toyoda A."/>
            <person name="Oliveira C."/>
            <person name="Osipova E."/>
            <person name="Leigh N.D."/>
            <person name="Simon A."/>
            <person name="Yun M.H."/>
        </authorList>
    </citation>
    <scope>NUCLEOTIDE SEQUENCE</scope>
    <source>
        <strain evidence="2">20211129_DDA</strain>
        <tissue evidence="2">Liver</tissue>
    </source>
</reference>
<comment type="caution">
    <text evidence="2">The sequence shown here is derived from an EMBL/GenBank/DDBJ whole genome shotgun (WGS) entry which is preliminary data.</text>
</comment>
<sequence length="120" mass="13180">MEVPLLDRDEDAKEEPRWRPGRSLDPSAPFPATSRYPSRRPPSGLAETAGTAARLGKIGAPNARYERLPDLVRRVWDSSVRVGSSARRGELRLQPRLISPGAAAVYLPADPRLGEQGRRG</sequence>
<dbReference type="EMBL" id="JANPWB010000004">
    <property type="protein sequence ID" value="KAJ1191935.1"/>
    <property type="molecule type" value="Genomic_DNA"/>
</dbReference>